<evidence type="ECO:0000313" key="2">
    <source>
        <dbReference type="EMBL" id="MCI49588.1"/>
    </source>
</evidence>
<feature type="non-terminal residue" evidence="2">
    <location>
        <position position="1"/>
    </location>
</feature>
<reference evidence="2 3" key="1">
    <citation type="journal article" date="2018" name="Front. Plant Sci.">
        <title>Red Clover (Trifolium pratense) and Zigzag Clover (T. medium) - A Picture of Genomic Similarities and Differences.</title>
        <authorList>
            <person name="Dluhosova J."/>
            <person name="Istvanek J."/>
            <person name="Nedelnik J."/>
            <person name="Repkova J."/>
        </authorList>
    </citation>
    <scope>NUCLEOTIDE SEQUENCE [LARGE SCALE GENOMIC DNA]</scope>
    <source>
        <strain evidence="3">cv. 10/8</strain>
        <tissue evidence="2">Leaf</tissue>
    </source>
</reference>
<dbReference type="AlphaFoldDB" id="A0A392SL21"/>
<accession>A0A392SL21</accession>
<comment type="caution">
    <text evidence="2">The sequence shown here is derived from an EMBL/GenBank/DDBJ whole genome shotgun (WGS) entry which is preliminary data.</text>
</comment>
<keyword evidence="3" id="KW-1185">Reference proteome</keyword>
<evidence type="ECO:0000256" key="1">
    <source>
        <dbReference type="SAM" id="MobiDB-lite"/>
    </source>
</evidence>
<name>A0A392SL21_9FABA</name>
<dbReference type="EMBL" id="LXQA010403447">
    <property type="protein sequence ID" value="MCI49588.1"/>
    <property type="molecule type" value="Genomic_DNA"/>
</dbReference>
<sequence length="63" mass="6906">SSARLKPKRLPHIVGTTTAVMTNGNHDESNNDDDNNDGSDNDLSGRCSGRIFVTTCLQRHVCY</sequence>
<proteinExistence type="predicted"/>
<evidence type="ECO:0000313" key="3">
    <source>
        <dbReference type="Proteomes" id="UP000265520"/>
    </source>
</evidence>
<organism evidence="2 3">
    <name type="scientific">Trifolium medium</name>
    <dbReference type="NCBI Taxonomy" id="97028"/>
    <lineage>
        <taxon>Eukaryota</taxon>
        <taxon>Viridiplantae</taxon>
        <taxon>Streptophyta</taxon>
        <taxon>Embryophyta</taxon>
        <taxon>Tracheophyta</taxon>
        <taxon>Spermatophyta</taxon>
        <taxon>Magnoliopsida</taxon>
        <taxon>eudicotyledons</taxon>
        <taxon>Gunneridae</taxon>
        <taxon>Pentapetalae</taxon>
        <taxon>rosids</taxon>
        <taxon>fabids</taxon>
        <taxon>Fabales</taxon>
        <taxon>Fabaceae</taxon>
        <taxon>Papilionoideae</taxon>
        <taxon>50 kb inversion clade</taxon>
        <taxon>NPAAA clade</taxon>
        <taxon>Hologalegina</taxon>
        <taxon>IRL clade</taxon>
        <taxon>Trifolieae</taxon>
        <taxon>Trifolium</taxon>
    </lineage>
</organism>
<feature type="compositionally biased region" description="Acidic residues" evidence="1">
    <location>
        <begin position="30"/>
        <end position="40"/>
    </location>
</feature>
<feature type="region of interest" description="Disordered" evidence="1">
    <location>
        <begin position="16"/>
        <end position="46"/>
    </location>
</feature>
<protein>
    <submittedName>
        <fullName evidence="2">Uncharacterized protein</fullName>
    </submittedName>
</protein>
<dbReference type="Proteomes" id="UP000265520">
    <property type="component" value="Unassembled WGS sequence"/>
</dbReference>